<sequence>MVNLSYATTTQNPTTSTWAETKSYGRGYERKTVLQFYFHDIRTAVSVEPTTASLIAQPIQGSNNFTSGFGNLYMVDDPLTLTPDRNSKLVGRAQGFYGSASQQVVNFVTGLTYGFVDGIYNGSSLVIFGSNPIANPVRELPVVGGTGVFRMARGYAIARTYFHNNTLHNAIVGYNVTVFHA</sequence>
<comment type="function">
    <text evidence="4">Dirigent proteins impart stereoselectivity on the phenoxy radical-coupling reaction, yielding optically active lignans from two molecules of coniferyl alcohol in the biosynthesis of lignans, flavonolignans, and alkaloids and thus plays a central role in plant secondary metabolism.</text>
</comment>
<dbReference type="InterPro" id="IPR044859">
    <property type="entry name" value="Allene_oxi_cyc_Dirigent"/>
</dbReference>
<organism evidence="5 6">
    <name type="scientific">Chenopodium quinoa</name>
    <name type="common">Quinoa</name>
    <dbReference type="NCBI Taxonomy" id="63459"/>
    <lineage>
        <taxon>Eukaryota</taxon>
        <taxon>Viridiplantae</taxon>
        <taxon>Streptophyta</taxon>
        <taxon>Embryophyta</taxon>
        <taxon>Tracheophyta</taxon>
        <taxon>Spermatophyta</taxon>
        <taxon>Magnoliopsida</taxon>
        <taxon>eudicotyledons</taxon>
        <taxon>Gunneridae</taxon>
        <taxon>Pentapetalae</taxon>
        <taxon>Caryophyllales</taxon>
        <taxon>Chenopodiaceae</taxon>
        <taxon>Chenopodioideae</taxon>
        <taxon>Atripliceae</taxon>
        <taxon>Chenopodium</taxon>
    </lineage>
</organism>
<dbReference type="SMR" id="A0A803LGH3"/>
<dbReference type="OMA" id="APRHLHF"/>
<dbReference type="Gene3D" id="2.40.480.10">
    <property type="entry name" value="Allene oxide cyclase-like"/>
    <property type="match status" value="1"/>
</dbReference>
<evidence type="ECO:0000256" key="1">
    <source>
        <dbReference type="ARBA" id="ARBA00010746"/>
    </source>
</evidence>
<keyword evidence="4" id="KW-0052">Apoplast</keyword>
<dbReference type="GO" id="GO:0009699">
    <property type="term" value="P:phenylpropanoid biosynthetic process"/>
    <property type="evidence" value="ECO:0007669"/>
    <property type="project" value="UniProtKB-ARBA"/>
</dbReference>
<name>A0A803LGH3_CHEQI</name>
<reference evidence="5" key="2">
    <citation type="submission" date="2021-03" db="UniProtKB">
        <authorList>
            <consortium name="EnsemblPlants"/>
        </authorList>
    </citation>
    <scope>IDENTIFICATION</scope>
</reference>
<dbReference type="GO" id="GO:0048046">
    <property type="term" value="C:apoplast"/>
    <property type="evidence" value="ECO:0007669"/>
    <property type="project" value="UniProtKB-SubCell"/>
</dbReference>
<evidence type="ECO:0000313" key="5">
    <source>
        <dbReference type="EnsemblPlants" id="AUR62013070-RA:cds"/>
    </source>
</evidence>
<dbReference type="Pfam" id="PF03018">
    <property type="entry name" value="Dirigent"/>
    <property type="match status" value="1"/>
</dbReference>
<evidence type="ECO:0000256" key="4">
    <source>
        <dbReference type="RuleBase" id="RU363099"/>
    </source>
</evidence>
<comment type="subunit">
    <text evidence="2 4">Homodimer.</text>
</comment>
<proteinExistence type="inferred from homology"/>
<dbReference type="Gramene" id="AUR62013070-RA">
    <property type="protein sequence ID" value="AUR62013070-RA:cds"/>
    <property type="gene ID" value="AUR62013070"/>
</dbReference>
<evidence type="ECO:0000256" key="2">
    <source>
        <dbReference type="ARBA" id="ARBA00011738"/>
    </source>
</evidence>
<dbReference type="AlphaFoldDB" id="A0A803LGH3"/>
<dbReference type="PANTHER" id="PTHR21495">
    <property type="entry name" value="NUCLEOPORIN-RELATED"/>
    <property type="match status" value="1"/>
</dbReference>
<reference evidence="5" key="1">
    <citation type="journal article" date="2017" name="Nature">
        <title>The genome of Chenopodium quinoa.</title>
        <authorList>
            <person name="Jarvis D.E."/>
            <person name="Ho Y.S."/>
            <person name="Lightfoot D.J."/>
            <person name="Schmoeckel S.M."/>
            <person name="Li B."/>
            <person name="Borm T.J.A."/>
            <person name="Ohyanagi H."/>
            <person name="Mineta K."/>
            <person name="Michell C.T."/>
            <person name="Saber N."/>
            <person name="Kharbatia N.M."/>
            <person name="Rupper R.R."/>
            <person name="Sharp A.R."/>
            <person name="Dally N."/>
            <person name="Boughton B.A."/>
            <person name="Woo Y.H."/>
            <person name="Gao G."/>
            <person name="Schijlen E.G.W.M."/>
            <person name="Guo X."/>
            <person name="Momin A.A."/>
            <person name="Negrao S."/>
            <person name="Al-Babili S."/>
            <person name="Gehring C."/>
            <person name="Roessner U."/>
            <person name="Jung C."/>
            <person name="Murphy K."/>
            <person name="Arold S.T."/>
            <person name="Gojobori T."/>
            <person name="van der Linden C.G."/>
            <person name="van Loo E.N."/>
            <person name="Jellen E.N."/>
            <person name="Maughan P.J."/>
            <person name="Tester M."/>
        </authorList>
    </citation>
    <scope>NUCLEOTIDE SEQUENCE [LARGE SCALE GENOMIC DNA]</scope>
    <source>
        <strain evidence="5">cv. PI 614886</strain>
    </source>
</reference>
<evidence type="ECO:0000256" key="3">
    <source>
        <dbReference type="ARBA" id="ARBA00022525"/>
    </source>
</evidence>
<dbReference type="Proteomes" id="UP000596660">
    <property type="component" value="Unplaced"/>
</dbReference>
<accession>A0A803LGH3</accession>
<keyword evidence="3 4" id="KW-0964">Secreted</keyword>
<evidence type="ECO:0000313" key="6">
    <source>
        <dbReference type="Proteomes" id="UP000596660"/>
    </source>
</evidence>
<comment type="subcellular location">
    <subcellularLocation>
        <location evidence="4">Secreted</location>
        <location evidence="4">Extracellular space</location>
        <location evidence="4">Apoplast</location>
    </subcellularLocation>
</comment>
<dbReference type="EnsemblPlants" id="AUR62013070-RA">
    <property type="protein sequence ID" value="AUR62013070-RA:cds"/>
    <property type="gene ID" value="AUR62013070"/>
</dbReference>
<keyword evidence="6" id="KW-1185">Reference proteome</keyword>
<dbReference type="InterPro" id="IPR004265">
    <property type="entry name" value="Dirigent"/>
</dbReference>
<comment type="similarity">
    <text evidence="1 4">Belongs to the plant dirigent protein family.</text>
</comment>
<protein>
    <recommendedName>
        <fullName evidence="4">Dirigent protein</fullName>
    </recommendedName>
</protein>